<dbReference type="EMBL" id="CP012382">
    <property type="protein sequence ID" value="AKZ59160.1"/>
    <property type="molecule type" value="Genomic_DNA"/>
</dbReference>
<organism evidence="1 2">
    <name type="scientific">Streptomyces ambofaciens (strain ATCC 23877 / 3486 / DSM 40053 / JCM 4204 / NBRC 12836 / NRRL B-2516)</name>
    <dbReference type="NCBI Taxonomy" id="278992"/>
    <lineage>
        <taxon>Bacteria</taxon>
        <taxon>Bacillati</taxon>
        <taxon>Actinomycetota</taxon>
        <taxon>Actinomycetes</taxon>
        <taxon>Kitasatosporales</taxon>
        <taxon>Streptomycetaceae</taxon>
        <taxon>Streptomyces</taxon>
    </lineage>
</organism>
<name>A0A0K2B1B5_STRA7</name>
<gene>
    <name evidence="1" type="ORF">SAM23877_6115</name>
</gene>
<proteinExistence type="predicted"/>
<dbReference type="Proteomes" id="UP000061018">
    <property type="component" value="Chromosome"/>
</dbReference>
<sequence>MSVPTNLLSANVESVETDVSGWTAGANTTLFKSTRFYAGAASLGLQASAAGTVTATTASRVAVTAGSVYQAYAYFVNLVAIAGRTSTIRISWYSAPTGGSAISTSTSTATTLTTTTEWNTPPPQVTAAAPAGATHAAITVTVTGLGSGAQVAVDRITFGLPNNNQTYNVMPYTASSVEGDASEWTVLENTTLTRTTALAFEGWYSLVLTSTAAGQMRAMGPAVSVTPGTTYMAQMVARNASPPMRVDIYWYDSVGTQILTTTGNPWTLSSSAWTPCNTVAVAPLDAATARLVIAPTATAGGQAWTCDIMRFLNLTPALVPGNLIPYAQSDVEGGITGWTVTGATATLSTAYAYNGDYSAAIVAAGGDLTIALDVTPVTPIIPGQSYQLKVPTRSPSGALPFTTRFEWLDATGAVLRDRWQSWVVTDSSGWYLGPSGDIAPEGAVSVRVSVGLVDVPGGHTFYVDRVQIVPGGLTVAATPAAGGGAALVVSGLSSGGPDWTWTLVRLDGDGGTAPVRGWTGDLTDQPVTGDIAAITDYEAPLGVPVTWRVTITSPSGASWRNYTCDPVTLLADDTDVWLKDPGLPQRSVQLTVGTPMPTWRTTARQGVSQVRGRRLPVVISDVRGGKTGDLTVVTETTAERQALEWVLSAGSILLLQWPPGWGEEDMYVSVGDVSAAPVADHAAFHDRTWVLPLTEVDRPIGGVTGSATRTWQLVKDAGPTWADVLSGKTSWLDIYTGA</sequence>
<reference evidence="2" key="1">
    <citation type="journal article" date="2015" name="J. Biotechnol.">
        <title>Complete genome sequence of Streptomyces ambofaciens ATCC 23877, the spiramycin producer.</title>
        <authorList>
            <person name="Thibessard A."/>
            <person name="Haas D."/>
            <person name="Gerbaud C."/>
            <person name="Aigle B."/>
            <person name="Lautru S."/>
            <person name="Pernodet J.L."/>
            <person name="Leblond P."/>
        </authorList>
    </citation>
    <scope>NUCLEOTIDE SEQUENCE [LARGE SCALE GENOMIC DNA]</scope>
    <source>
        <strain evidence="2">ATCC 23877 / 3486 / DSM 40053 / JCM 4204 / NBRC 12836 / NRRL B-2516</strain>
    </source>
</reference>
<dbReference type="KEGG" id="samb:SAM23877_6115"/>
<protein>
    <submittedName>
        <fullName evidence="1">Uncharacterized protein</fullName>
    </submittedName>
</protein>
<evidence type="ECO:0000313" key="2">
    <source>
        <dbReference type="Proteomes" id="UP000061018"/>
    </source>
</evidence>
<dbReference type="AlphaFoldDB" id="A0A0K2B1B5"/>
<dbReference type="SUPFAM" id="SSF49785">
    <property type="entry name" value="Galactose-binding domain-like"/>
    <property type="match status" value="1"/>
</dbReference>
<accession>A0A0K2B1B5</accession>
<dbReference type="InterPro" id="IPR008979">
    <property type="entry name" value="Galactose-bd-like_sf"/>
</dbReference>
<dbReference type="RefSeq" id="WP_063796796.1">
    <property type="nucleotide sequence ID" value="NZ_CP012382.1"/>
</dbReference>
<evidence type="ECO:0000313" key="1">
    <source>
        <dbReference type="EMBL" id="AKZ59160.1"/>
    </source>
</evidence>
<dbReference type="Gene3D" id="2.60.120.260">
    <property type="entry name" value="Galactose-binding domain-like"/>
    <property type="match status" value="3"/>
</dbReference>